<dbReference type="Proteomes" id="UP000245207">
    <property type="component" value="Unassembled WGS sequence"/>
</dbReference>
<proteinExistence type="predicted"/>
<dbReference type="PROSITE" id="PS50076">
    <property type="entry name" value="DNAJ_2"/>
    <property type="match status" value="1"/>
</dbReference>
<keyword evidence="3" id="KW-1185">Reference proteome</keyword>
<evidence type="ECO:0000259" key="1">
    <source>
        <dbReference type="PROSITE" id="PS50076"/>
    </source>
</evidence>
<evidence type="ECO:0000313" key="2">
    <source>
        <dbReference type="EMBL" id="PWA83943.1"/>
    </source>
</evidence>
<sequence length="145" mass="16650">MCAKHVKKAFRELASKYHPDVCRGSDCGVQFHQINEPYDVTANDETTEERQKELDKLTSLKAFTMYLTFINMGVARKKRQTFLLLTVTRTSVPIKLPNVSMILYHNHRVSKSLDFHVVVVVFKVVICKPSLIVPRAILHIVHKTT</sequence>
<protein>
    <submittedName>
        <fullName evidence="2">Chaperone protein dnaJ 8, chloroplastic</fullName>
    </submittedName>
</protein>
<evidence type="ECO:0000313" key="3">
    <source>
        <dbReference type="Proteomes" id="UP000245207"/>
    </source>
</evidence>
<reference evidence="2 3" key="1">
    <citation type="journal article" date="2018" name="Mol. Plant">
        <title>The genome of Artemisia annua provides insight into the evolution of Asteraceae family and artemisinin biosynthesis.</title>
        <authorList>
            <person name="Shen Q."/>
            <person name="Zhang L."/>
            <person name="Liao Z."/>
            <person name="Wang S."/>
            <person name="Yan T."/>
            <person name="Shi P."/>
            <person name="Liu M."/>
            <person name="Fu X."/>
            <person name="Pan Q."/>
            <person name="Wang Y."/>
            <person name="Lv Z."/>
            <person name="Lu X."/>
            <person name="Zhang F."/>
            <person name="Jiang W."/>
            <person name="Ma Y."/>
            <person name="Chen M."/>
            <person name="Hao X."/>
            <person name="Li L."/>
            <person name="Tang Y."/>
            <person name="Lv G."/>
            <person name="Zhou Y."/>
            <person name="Sun X."/>
            <person name="Brodelius P.E."/>
            <person name="Rose J.K.C."/>
            <person name="Tang K."/>
        </authorList>
    </citation>
    <scope>NUCLEOTIDE SEQUENCE [LARGE SCALE GENOMIC DNA]</scope>
    <source>
        <strain evidence="3">cv. Huhao1</strain>
        <tissue evidence="2">Leaf</tissue>
    </source>
</reference>
<dbReference type="EMBL" id="PKPP01001286">
    <property type="protein sequence ID" value="PWA83943.1"/>
    <property type="molecule type" value="Genomic_DNA"/>
</dbReference>
<dbReference type="Gene3D" id="1.10.287.110">
    <property type="entry name" value="DnaJ domain"/>
    <property type="match status" value="1"/>
</dbReference>
<dbReference type="InterPro" id="IPR001623">
    <property type="entry name" value="DnaJ_domain"/>
</dbReference>
<comment type="caution">
    <text evidence="2">The sequence shown here is derived from an EMBL/GenBank/DDBJ whole genome shotgun (WGS) entry which is preliminary data.</text>
</comment>
<dbReference type="SUPFAM" id="SSF46565">
    <property type="entry name" value="Chaperone J-domain"/>
    <property type="match status" value="1"/>
</dbReference>
<dbReference type="OrthoDB" id="552049at2759"/>
<gene>
    <name evidence="2" type="ORF">CTI12_AA103940</name>
</gene>
<organism evidence="2 3">
    <name type="scientific">Artemisia annua</name>
    <name type="common">Sweet wormwood</name>
    <dbReference type="NCBI Taxonomy" id="35608"/>
    <lineage>
        <taxon>Eukaryota</taxon>
        <taxon>Viridiplantae</taxon>
        <taxon>Streptophyta</taxon>
        <taxon>Embryophyta</taxon>
        <taxon>Tracheophyta</taxon>
        <taxon>Spermatophyta</taxon>
        <taxon>Magnoliopsida</taxon>
        <taxon>eudicotyledons</taxon>
        <taxon>Gunneridae</taxon>
        <taxon>Pentapetalae</taxon>
        <taxon>asterids</taxon>
        <taxon>campanulids</taxon>
        <taxon>Asterales</taxon>
        <taxon>Asteraceae</taxon>
        <taxon>Asteroideae</taxon>
        <taxon>Anthemideae</taxon>
        <taxon>Artemisiinae</taxon>
        <taxon>Artemisia</taxon>
    </lineage>
</organism>
<dbReference type="InterPro" id="IPR036869">
    <property type="entry name" value="J_dom_sf"/>
</dbReference>
<name>A0A2U1PDY0_ARTAN</name>
<feature type="domain" description="J" evidence="1">
    <location>
        <begin position="1"/>
        <end position="58"/>
    </location>
</feature>
<accession>A0A2U1PDY0</accession>
<dbReference type="CDD" id="cd06257">
    <property type="entry name" value="DnaJ"/>
    <property type="match status" value="1"/>
</dbReference>
<dbReference type="STRING" id="35608.A0A2U1PDY0"/>
<dbReference type="AlphaFoldDB" id="A0A2U1PDY0"/>
<dbReference type="Pfam" id="PF00226">
    <property type="entry name" value="DnaJ"/>
    <property type="match status" value="1"/>
</dbReference>